<organism evidence="1 2">
    <name type="scientific">Trichonephila clavipes</name>
    <name type="common">Golden silk orbweaver</name>
    <name type="synonym">Nephila clavipes</name>
    <dbReference type="NCBI Taxonomy" id="2585209"/>
    <lineage>
        <taxon>Eukaryota</taxon>
        <taxon>Metazoa</taxon>
        <taxon>Ecdysozoa</taxon>
        <taxon>Arthropoda</taxon>
        <taxon>Chelicerata</taxon>
        <taxon>Arachnida</taxon>
        <taxon>Araneae</taxon>
        <taxon>Araneomorphae</taxon>
        <taxon>Entelegynae</taxon>
        <taxon>Araneoidea</taxon>
        <taxon>Nephilidae</taxon>
        <taxon>Trichonephila</taxon>
    </lineage>
</organism>
<protein>
    <submittedName>
        <fullName evidence="1">Uncharacterized protein</fullName>
    </submittedName>
</protein>
<gene>
    <name evidence="1" type="ORF">TNCV_1572631</name>
</gene>
<keyword evidence="2" id="KW-1185">Reference proteome</keyword>
<dbReference type="EMBL" id="BMAU01021334">
    <property type="protein sequence ID" value="GFY15452.1"/>
    <property type="molecule type" value="Genomic_DNA"/>
</dbReference>
<comment type="caution">
    <text evidence="1">The sequence shown here is derived from an EMBL/GenBank/DDBJ whole genome shotgun (WGS) entry which is preliminary data.</text>
</comment>
<name>A0A8X6SKK7_TRICX</name>
<accession>A0A8X6SKK7</accession>
<proteinExistence type="predicted"/>
<sequence length="72" mass="8009">MRVKGDIKDVSSELDNETSTVDNFWPILQILDGAFAVCQDPDTVLIRVESMIESTTNSNEFRSKDGTVVQDS</sequence>
<evidence type="ECO:0000313" key="1">
    <source>
        <dbReference type="EMBL" id="GFY15452.1"/>
    </source>
</evidence>
<dbReference type="Proteomes" id="UP000887159">
    <property type="component" value="Unassembled WGS sequence"/>
</dbReference>
<reference evidence="1" key="1">
    <citation type="submission" date="2020-08" db="EMBL/GenBank/DDBJ databases">
        <title>Multicomponent nature underlies the extraordinary mechanical properties of spider dragline silk.</title>
        <authorList>
            <person name="Kono N."/>
            <person name="Nakamura H."/>
            <person name="Mori M."/>
            <person name="Yoshida Y."/>
            <person name="Ohtoshi R."/>
            <person name="Malay A.D."/>
            <person name="Moran D.A.P."/>
            <person name="Tomita M."/>
            <person name="Numata K."/>
            <person name="Arakawa K."/>
        </authorList>
    </citation>
    <scope>NUCLEOTIDE SEQUENCE</scope>
</reference>
<evidence type="ECO:0000313" key="2">
    <source>
        <dbReference type="Proteomes" id="UP000887159"/>
    </source>
</evidence>
<dbReference type="AlphaFoldDB" id="A0A8X6SKK7"/>